<evidence type="ECO:0000313" key="2">
    <source>
        <dbReference type="Proteomes" id="UP000013827"/>
    </source>
</evidence>
<dbReference type="PaxDb" id="2903-EOD26368"/>
<reference evidence="2" key="1">
    <citation type="journal article" date="2013" name="Nature">
        <title>Pan genome of the phytoplankton Emiliania underpins its global distribution.</title>
        <authorList>
            <person name="Read B.A."/>
            <person name="Kegel J."/>
            <person name="Klute M.J."/>
            <person name="Kuo A."/>
            <person name="Lefebvre S.C."/>
            <person name="Maumus F."/>
            <person name="Mayer C."/>
            <person name="Miller J."/>
            <person name="Monier A."/>
            <person name="Salamov A."/>
            <person name="Young J."/>
            <person name="Aguilar M."/>
            <person name="Claverie J.M."/>
            <person name="Frickenhaus S."/>
            <person name="Gonzalez K."/>
            <person name="Herman E.K."/>
            <person name="Lin Y.C."/>
            <person name="Napier J."/>
            <person name="Ogata H."/>
            <person name="Sarno A.F."/>
            <person name="Shmutz J."/>
            <person name="Schroeder D."/>
            <person name="de Vargas C."/>
            <person name="Verret F."/>
            <person name="von Dassow P."/>
            <person name="Valentin K."/>
            <person name="Van de Peer Y."/>
            <person name="Wheeler G."/>
            <person name="Dacks J.B."/>
            <person name="Delwiche C.F."/>
            <person name="Dyhrman S.T."/>
            <person name="Glockner G."/>
            <person name="John U."/>
            <person name="Richards T."/>
            <person name="Worden A.Z."/>
            <person name="Zhang X."/>
            <person name="Grigoriev I.V."/>
            <person name="Allen A.E."/>
            <person name="Bidle K."/>
            <person name="Borodovsky M."/>
            <person name="Bowler C."/>
            <person name="Brownlee C."/>
            <person name="Cock J.M."/>
            <person name="Elias M."/>
            <person name="Gladyshev V.N."/>
            <person name="Groth M."/>
            <person name="Guda C."/>
            <person name="Hadaegh A."/>
            <person name="Iglesias-Rodriguez M.D."/>
            <person name="Jenkins J."/>
            <person name="Jones B.M."/>
            <person name="Lawson T."/>
            <person name="Leese F."/>
            <person name="Lindquist E."/>
            <person name="Lobanov A."/>
            <person name="Lomsadze A."/>
            <person name="Malik S.B."/>
            <person name="Marsh M.E."/>
            <person name="Mackinder L."/>
            <person name="Mock T."/>
            <person name="Mueller-Roeber B."/>
            <person name="Pagarete A."/>
            <person name="Parker M."/>
            <person name="Probert I."/>
            <person name="Quesneville H."/>
            <person name="Raines C."/>
            <person name="Rensing S.A."/>
            <person name="Riano-Pachon D.M."/>
            <person name="Richier S."/>
            <person name="Rokitta S."/>
            <person name="Shiraiwa Y."/>
            <person name="Soanes D.M."/>
            <person name="van der Giezen M."/>
            <person name="Wahlund T.M."/>
            <person name="Williams B."/>
            <person name="Wilson W."/>
            <person name="Wolfe G."/>
            <person name="Wurch L.L."/>
        </authorList>
    </citation>
    <scope>NUCLEOTIDE SEQUENCE</scope>
</reference>
<dbReference type="GeneID" id="17271914"/>
<accession>A0A0D3JS83</accession>
<reference evidence="1" key="2">
    <citation type="submission" date="2024-10" db="UniProtKB">
        <authorList>
            <consortium name="EnsemblProtists"/>
        </authorList>
    </citation>
    <scope>IDENTIFICATION</scope>
</reference>
<proteinExistence type="predicted"/>
<organism evidence="1 2">
    <name type="scientific">Emiliania huxleyi (strain CCMP1516)</name>
    <dbReference type="NCBI Taxonomy" id="280463"/>
    <lineage>
        <taxon>Eukaryota</taxon>
        <taxon>Haptista</taxon>
        <taxon>Haptophyta</taxon>
        <taxon>Prymnesiophyceae</taxon>
        <taxon>Isochrysidales</taxon>
        <taxon>Noelaerhabdaceae</taxon>
        <taxon>Emiliania</taxon>
    </lineage>
</organism>
<dbReference type="KEGG" id="ehx:EMIHUDRAFT_205370"/>
<dbReference type="AlphaFoldDB" id="A0A0D3JS83"/>
<name>A0A0D3JS83_EMIH1</name>
<dbReference type="Proteomes" id="UP000013827">
    <property type="component" value="Unassembled WGS sequence"/>
</dbReference>
<evidence type="ECO:0000313" key="1">
    <source>
        <dbReference type="EnsemblProtists" id="EOD26368"/>
    </source>
</evidence>
<dbReference type="RefSeq" id="XP_005778797.1">
    <property type="nucleotide sequence ID" value="XM_005778740.1"/>
</dbReference>
<dbReference type="HOGENOM" id="CLU_2727548_0_0_1"/>
<dbReference type="EnsemblProtists" id="EOD26368">
    <property type="protein sequence ID" value="EOD26368"/>
    <property type="gene ID" value="EMIHUDRAFT_205370"/>
</dbReference>
<protein>
    <submittedName>
        <fullName evidence="1">Uncharacterized protein</fullName>
    </submittedName>
</protein>
<keyword evidence="2" id="KW-1185">Reference proteome</keyword>
<sequence length="72" mass="8348">MREAGMWSCPQRRTPAKARMIVLFYDRAARMLQPISDAASRAADWQLEEWRLGWRCCGTTVSSFGCVWIFCD</sequence>